<sequence length="243" mass="26469">MANMRLTNGPVLRSASALAWAAALTGAVASVGMAAEPGGGVRVTADRPRLVFRPKATTGARTFEQLRDLYKANGGDNAFAKEVGSWIERGDPRSSPISDAIRYVATGDVALARRAVDHMAEGRLRYRGTETRAEEGIWWALSYDWVHAAWPAGAPADVKAKLRRAETRIARYIVDALRDLDGNYPSLWHGRAAVGAAVWIGALALPHDKPLYDSLRKRAWGHWQQALKAARAGAWPEGVTYWG</sequence>
<dbReference type="Gene3D" id="1.50.10.100">
    <property type="entry name" value="Chondroitin AC/alginate lyase"/>
    <property type="match status" value="1"/>
</dbReference>
<dbReference type="EMBL" id="LAZR01052872">
    <property type="protein sequence ID" value="KKK81996.1"/>
    <property type="molecule type" value="Genomic_DNA"/>
</dbReference>
<evidence type="ECO:0008006" key="2">
    <source>
        <dbReference type="Google" id="ProtNLM"/>
    </source>
</evidence>
<accession>A0A0F9BC49</accession>
<dbReference type="SUPFAM" id="SSF48230">
    <property type="entry name" value="Chondroitin AC/alginate lyase"/>
    <property type="match status" value="1"/>
</dbReference>
<gene>
    <name evidence="1" type="ORF">LCGC14_2807810</name>
</gene>
<comment type="caution">
    <text evidence="1">The sequence shown here is derived from an EMBL/GenBank/DDBJ whole genome shotgun (WGS) entry which is preliminary data.</text>
</comment>
<feature type="non-terminal residue" evidence="1">
    <location>
        <position position="243"/>
    </location>
</feature>
<proteinExistence type="predicted"/>
<name>A0A0F9BC49_9ZZZZ</name>
<dbReference type="InterPro" id="IPR008929">
    <property type="entry name" value="Chondroitin_lyas"/>
</dbReference>
<evidence type="ECO:0000313" key="1">
    <source>
        <dbReference type="EMBL" id="KKK81996.1"/>
    </source>
</evidence>
<protein>
    <recommendedName>
        <fullName evidence="2">Alginate lyase domain-containing protein</fullName>
    </recommendedName>
</protein>
<dbReference type="AlphaFoldDB" id="A0A0F9BC49"/>
<organism evidence="1">
    <name type="scientific">marine sediment metagenome</name>
    <dbReference type="NCBI Taxonomy" id="412755"/>
    <lineage>
        <taxon>unclassified sequences</taxon>
        <taxon>metagenomes</taxon>
        <taxon>ecological metagenomes</taxon>
    </lineage>
</organism>
<reference evidence="1" key="1">
    <citation type="journal article" date="2015" name="Nature">
        <title>Complex archaea that bridge the gap between prokaryotes and eukaryotes.</title>
        <authorList>
            <person name="Spang A."/>
            <person name="Saw J.H."/>
            <person name="Jorgensen S.L."/>
            <person name="Zaremba-Niedzwiedzka K."/>
            <person name="Martijn J."/>
            <person name="Lind A.E."/>
            <person name="van Eijk R."/>
            <person name="Schleper C."/>
            <person name="Guy L."/>
            <person name="Ettema T.J."/>
        </authorList>
    </citation>
    <scope>NUCLEOTIDE SEQUENCE</scope>
</reference>